<name>A0ABX1J6L9_9PSEU</name>
<organism evidence="1 2">
    <name type="scientific">Amycolatopsis acididurans</name>
    <dbReference type="NCBI Taxonomy" id="2724524"/>
    <lineage>
        <taxon>Bacteria</taxon>
        <taxon>Bacillati</taxon>
        <taxon>Actinomycetota</taxon>
        <taxon>Actinomycetes</taxon>
        <taxon>Pseudonocardiales</taxon>
        <taxon>Pseudonocardiaceae</taxon>
        <taxon>Amycolatopsis</taxon>
    </lineage>
</organism>
<evidence type="ECO:0008006" key="3">
    <source>
        <dbReference type="Google" id="ProtNLM"/>
    </source>
</evidence>
<proteinExistence type="predicted"/>
<dbReference type="Proteomes" id="UP000715441">
    <property type="component" value="Unassembled WGS sequence"/>
</dbReference>
<protein>
    <recommendedName>
        <fullName evidence="3">MarR family transcriptional regulator</fullName>
    </recommendedName>
</protein>
<accession>A0ABX1J6L9</accession>
<dbReference type="EMBL" id="JAAXLS010000014">
    <property type="protein sequence ID" value="NKQ55431.1"/>
    <property type="molecule type" value="Genomic_DNA"/>
</dbReference>
<comment type="caution">
    <text evidence="1">The sequence shown here is derived from an EMBL/GenBank/DDBJ whole genome shotgun (WGS) entry which is preliminary data.</text>
</comment>
<dbReference type="RefSeq" id="WP_168518341.1">
    <property type="nucleotide sequence ID" value="NZ_JAAXLS010000014.1"/>
</dbReference>
<keyword evidence="2" id="KW-1185">Reference proteome</keyword>
<evidence type="ECO:0000313" key="1">
    <source>
        <dbReference type="EMBL" id="NKQ55431.1"/>
    </source>
</evidence>
<gene>
    <name evidence="1" type="ORF">HFP15_21340</name>
</gene>
<reference evidence="1 2" key="1">
    <citation type="submission" date="2020-04" db="EMBL/GenBank/DDBJ databases">
        <title>Novel species.</title>
        <authorList>
            <person name="Teo W.F.A."/>
            <person name="Lipun K."/>
            <person name="Srisuk N."/>
            <person name="Duangmal K."/>
        </authorList>
    </citation>
    <scope>NUCLEOTIDE SEQUENCE [LARGE SCALE GENOMIC DNA]</scope>
    <source>
        <strain evidence="1 2">K13G38</strain>
    </source>
</reference>
<sequence>MTVPVFEPFLYRALQQVSRDEIGATSVTGALRHRTMDLPPRLVSALFMLYRDGLVTLRDTRAWDGWFSAELTAPGKWLLGEWERRVIEAQAQAG</sequence>
<evidence type="ECO:0000313" key="2">
    <source>
        <dbReference type="Proteomes" id="UP000715441"/>
    </source>
</evidence>